<name>A0A7D5GLW7_9EURY</name>
<keyword evidence="2" id="KW-1185">Reference proteome</keyword>
<protein>
    <submittedName>
        <fullName evidence="1">Uncharacterized protein</fullName>
    </submittedName>
</protein>
<dbReference type="AlphaFoldDB" id="A0A7D5GLW7"/>
<reference evidence="1 2" key="1">
    <citation type="submission" date="2020-07" db="EMBL/GenBank/DDBJ databases">
        <authorList>
            <person name="Cui H."/>
        </authorList>
    </citation>
    <scope>NUCLEOTIDE SEQUENCE [LARGE SCALE GENOMIC DNA]</scope>
    <source>
        <strain evidence="1 2">YPL8</strain>
    </source>
</reference>
<dbReference type="KEGG" id="haly:HYG82_16170"/>
<dbReference type="Proteomes" id="UP000509241">
    <property type="component" value="Chromosome"/>
</dbReference>
<dbReference type="OrthoDB" id="380515at2157"/>
<sequence>MKRRKLISNGIALTGIGSFSSNSAAQSKEDYHNGDAAGDHDVEFLGLTQKELYFRLNQSRGTKLNIVDRETGKVRVIDQSTGDEVFGYNPNRGELHQSKKYPKRVTIAANAPTVIERVGFEKTYLGSCALGCMRHTWSVLCVELNKFASTVSKAVLVGQVIKAMLKKAPKSISKMLKDDSVADALGAVISAAAGNVVTFGILRWDQKVPFVRDQKMTSQKFGMTSWKPSRNAAALTTYFAYPSHAGC</sequence>
<evidence type="ECO:0000313" key="2">
    <source>
        <dbReference type="Proteomes" id="UP000509241"/>
    </source>
</evidence>
<dbReference type="EMBL" id="CP058601">
    <property type="protein sequence ID" value="QLG50270.1"/>
    <property type="molecule type" value="Genomic_DNA"/>
</dbReference>
<dbReference type="GeneID" id="56034859"/>
<gene>
    <name evidence="1" type="ORF">HYG82_16170</name>
</gene>
<proteinExistence type="predicted"/>
<organism evidence="1 2">
    <name type="scientific">Natrinema halophilum</name>
    <dbReference type="NCBI Taxonomy" id="1699371"/>
    <lineage>
        <taxon>Archaea</taxon>
        <taxon>Methanobacteriati</taxon>
        <taxon>Methanobacteriota</taxon>
        <taxon>Stenosarchaea group</taxon>
        <taxon>Halobacteria</taxon>
        <taxon>Halobacteriales</taxon>
        <taxon>Natrialbaceae</taxon>
        <taxon>Natrinema</taxon>
    </lineage>
</organism>
<evidence type="ECO:0000313" key="1">
    <source>
        <dbReference type="EMBL" id="QLG50270.1"/>
    </source>
</evidence>
<dbReference type="RefSeq" id="WP_179262614.1">
    <property type="nucleotide sequence ID" value="NZ_CP058601.1"/>
</dbReference>
<accession>A0A7D5GLW7</accession>